<dbReference type="GO" id="GO:0016787">
    <property type="term" value="F:hydrolase activity"/>
    <property type="evidence" value="ECO:0007669"/>
    <property type="project" value="InterPro"/>
</dbReference>
<proteinExistence type="predicted"/>
<keyword evidence="3" id="KW-1185">Reference proteome</keyword>
<dbReference type="InterPro" id="IPR029052">
    <property type="entry name" value="Metallo-depent_PP-like"/>
</dbReference>
<dbReference type="PANTHER" id="PTHR37844">
    <property type="entry name" value="SER/THR PROTEIN PHOSPHATASE SUPERFAMILY (AFU_ORTHOLOGUE AFUA_1G14840)"/>
    <property type="match status" value="1"/>
</dbReference>
<dbReference type="SUPFAM" id="SSF56300">
    <property type="entry name" value="Metallo-dependent phosphatases"/>
    <property type="match status" value="1"/>
</dbReference>
<reference evidence="2 3" key="1">
    <citation type="journal article" date="2024" name="Nat. Commun.">
        <title>Phylogenomics reveals the evolutionary origins of lichenization in chlorophyte algae.</title>
        <authorList>
            <person name="Puginier C."/>
            <person name="Libourel C."/>
            <person name="Otte J."/>
            <person name="Skaloud P."/>
            <person name="Haon M."/>
            <person name="Grisel S."/>
            <person name="Petersen M."/>
            <person name="Berrin J.G."/>
            <person name="Delaux P.M."/>
            <person name="Dal Grande F."/>
            <person name="Keller J."/>
        </authorList>
    </citation>
    <scope>NUCLEOTIDE SEQUENCE [LARGE SCALE GENOMIC DNA]</scope>
    <source>
        <strain evidence="2 3">SAG 2043</strain>
    </source>
</reference>
<dbReference type="Pfam" id="PF00149">
    <property type="entry name" value="Metallophos"/>
    <property type="match status" value="1"/>
</dbReference>
<dbReference type="Proteomes" id="UP001489004">
    <property type="component" value="Unassembled WGS sequence"/>
</dbReference>
<dbReference type="Gene3D" id="3.60.21.10">
    <property type="match status" value="1"/>
</dbReference>
<accession>A0AAW1Q0Q4</accession>
<dbReference type="AlphaFoldDB" id="A0AAW1Q0Q4"/>
<dbReference type="PANTHER" id="PTHR37844:SF2">
    <property type="entry name" value="SER_THR PROTEIN PHOSPHATASE SUPERFAMILY (AFU_ORTHOLOGUE AFUA_1G14840)"/>
    <property type="match status" value="1"/>
</dbReference>
<evidence type="ECO:0000313" key="3">
    <source>
        <dbReference type="Proteomes" id="UP001489004"/>
    </source>
</evidence>
<name>A0AAW1Q0Q4_9CHLO</name>
<comment type="caution">
    <text evidence="2">The sequence shown here is derived from an EMBL/GenBank/DDBJ whole genome shotgun (WGS) entry which is preliminary data.</text>
</comment>
<organism evidence="2 3">
    <name type="scientific">[Myrmecia] bisecta</name>
    <dbReference type="NCBI Taxonomy" id="41462"/>
    <lineage>
        <taxon>Eukaryota</taxon>
        <taxon>Viridiplantae</taxon>
        <taxon>Chlorophyta</taxon>
        <taxon>core chlorophytes</taxon>
        <taxon>Trebouxiophyceae</taxon>
        <taxon>Trebouxiales</taxon>
        <taxon>Trebouxiaceae</taxon>
        <taxon>Myrmecia</taxon>
    </lineage>
</organism>
<dbReference type="InterPro" id="IPR004843">
    <property type="entry name" value="Calcineurin-like_PHP"/>
</dbReference>
<evidence type="ECO:0000259" key="1">
    <source>
        <dbReference type="Pfam" id="PF00149"/>
    </source>
</evidence>
<sequence>MRVQILADIHLEMGGRDDFTFPAAAPCLALLGDIGDPSQPQYAQFLLQQAARFDKVFVVAGNHESYGHSLSQTHQLIEAVCGQAPDRLVFLNCTRFDLDADHAVLGCTLWSQVAPDQSWDVGSSIADHQCIEGWDVSANNEQHAAERAWLQAELAIVLTHHAPTHRKTSAPQFAGSAVRSAFATDLEHMLRLPVTLWAYGHTHYSHDQRGAHP</sequence>
<feature type="domain" description="Calcineurin-like phosphoesterase" evidence="1">
    <location>
        <begin position="1"/>
        <end position="204"/>
    </location>
</feature>
<evidence type="ECO:0000313" key="2">
    <source>
        <dbReference type="EMBL" id="KAK9814297.1"/>
    </source>
</evidence>
<protein>
    <recommendedName>
        <fullName evidence="1">Calcineurin-like phosphoesterase domain-containing protein</fullName>
    </recommendedName>
</protein>
<gene>
    <name evidence="2" type="ORF">WJX72_003578</name>
</gene>
<dbReference type="EMBL" id="JALJOR010000007">
    <property type="protein sequence ID" value="KAK9814297.1"/>
    <property type="molecule type" value="Genomic_DNA"/>
</dbReference>